<dbReference type="PANTHER" id="PTHR30572">
    <property type="entry name" value="MEMBRANE COMPONENT OF TRANSPORTER-RELATED"/>
    <property type="match status" value="1"/>
</dbReference>
<comment type="similarity">
    <text evidence="6">Belongs to the ABC-4 integral membrane protein family.</text>
</comment>
<dbReference type="PANTHER" id="PTHR30572:SF4">
    <property type="entry name" value="ABC TRANSPORTER PERMEASE YTRF"/>
    <property type="match status" value="1"/>
</dbReference>
<feature type="domain" description="ABC3 transporter permease C-terminal" evidence="8">
    <location>
        <begin position="257"/>
        <end position="375"/>
    </location>
</feature>
<evidence type="ECO:0000256" key="4">
    <source>
        <dbReference type="ARBA" id="ARBA00022989"/>
    </source>
</evidence>
<feature type="transmembrane region" description="Helical" evidence="7">
    <location>
        <begin position="305"/>
        <end position="327"/>
    </location>
</feature>
<evidence type="ECO:0000256" key="1">
    <source>
        <dbReference type="ARBA" id="ARBA00004651"/>
    </source>
</evidence>
<dbReference type="GO" id="GO:0022857">
    <property type="term" value="F:transmembrane transporter activity"/>
    <property type="evidence" value="ECO:0007669"/>
    <property type="project" value="TreeGrafter"/>
</dbReference>
<feature type="transmembrane region" description="Helical" evidence="7">
    <location>
        <begin position="478"/>
        <end position="497"/>
    </location>
</feature>
<dbReference type="RefSeq" id="WP_043527085.1">
    <property type="nucleotide sequence ID" value="NZ_BAABKU010000012.1"/>
</dbReference>
<keyword evidence="10" id="KW-1185">Reference proteome</keyword>
<dbReference type="InterPro" id="IPR003838">
    <property type="entry name" value="ABC3_permease_C"/>
</dbReference>
<keyword evidence="2" id="KW-1003">Cell membrane</keyword>
<dbReference type="STRING" id="1869.MB27_21810"/>
<evidence type="ECO:0000256" key="5">
    <source>
        <dbReference type="ARBA" id="ARBA00023136"/>
    </source>
</evidence>
<dbReference type="AlphaFoldDB" id="A0A0A6UJL6"/>
<dbReference type="Proteomes" id="UP000054537">
    <property type="component" value="Unassembled WGS sequence"/>
</dbReference>
<dbReference type="OrthoDB" id="3223244at2"/>
<dbReference type="eggNOG" id="COG4591">
    <property type="taxonomic scope" value="Bacteria"/>
</dbReference>
<evidence type="ECO:0000313" key="9">
    <source>
        <dbReference type="EMBL" id="KHD75646.1"/>
    </source>
</evidence>
<evidence type="ECO:0000259" key="8">
    <source>
        <dbReference type="Pfam" id="PF02687"/>
    </source>
</evidence>
<dbReference type="Pfam" id="PF02687">
    <property type="entry name" value="FtsX"/>
    <property type="match status" value="2"/>
</dbReference>
<keyword evidence="5 7" id="KW-0472">Membrane</keyword>
<feature type="transmembrane region" description="Helical" evidence="7">
    <location>
        <begin position="787"/>
        <end position="807"/>
    </location>
</feature>
<dbReference type="eggNOG" id="COG0577">
    <property type="taxonomic scope" value="Bacteria"/>
</dbReference>
<comment type="subcellular location">
    <subcellularLocation>
        <location evidence="1">Cell membrane</location>
        <topology evidence="1">Multi-pass membrane protein</topology>
    </subcellularLocation>
</comment>
<dbReference type="EMBL" id="JRTT01000025">
    <property type="protein sequence ID" value="KHD75646.1"/>
    <property type="molecule type" value="Genomic_DNA"/>
</dbReference>
<accession>A0A0A6UJL6</accession>
<evidence type="ECO:0000256" key="6">
    <source>
        <dbReference type="ARBA" id="ARBA00038076"/>
    </source>
</evidence>
<feature type="transmembrane region" description="Helical" evidence="7">
    <location>
        <begin position="347"/>
        <end position="369"/>
    </location>
</feature>
<evidence type="ECO:0000256" key="2">
    <source>
        <dbReference type="ARBA" id="ARBA00022475"/>
    </source>
</evidence>
<feature type="transmembrane region" description="Helical" evidence="7">
    <location>
        <begin position="257"/>
        <end position="277"/>
    </location>
</feature>
<evidence type="ECO:0000313" key="10">
    <source>
        <dbReference type="Proteomes" id="UP000054537"/>
    </source>
</evidence>
<name>A0A0A6UJL6_ACTUT</name>
<dbReference type="GO" id="GO:0005886">
    <property type="term" value="C:plasma membrane"/>
    <property type="evidence" value="ECO:0007669"/>
    <property type="project" value="UniProtKB-SubCell"/>
</dbReference>
<dbReference type="InterPro" id="IPR050250">
    <property type="entry name" value="Macrolide_Exporter_MacB"/>
</dbReference>
<feature type="transmembrane region" description="Helical" evidence="7">
    <location>
        <begin position="422"/>
        <end position="443"/>
    </location>
</feature>
<feature type="transmembrane region" description="Helical" evidence="7">
    <location>
        <begin position="396"/>
        <end position="416"/>
    </location>
</feature>
<gene>
    <name evidence="9" type="ORF">MB27_21810</name>
</gene>
<comment type="caution">
    <text evidence="9">The sequence shown here is derived from an EMBL/GenBank/DDBJ whole genome shotgun (WGS) entry which is preliminary data.</text>
</comment>
<keyword evidence="3 7" id="KW-0812">Transmembrane</keyword>
<feature type="transmembrane region" description="Helical" evidence="7">
    <location>
        <begin position="752"/>
        <end position="775"/>
    </location>
</feature>
<organism evidence="9 10">
    <name type="scientific">Actinoplanes utahensis</name>
    <dbReference type="NCBI Taxonomy" id="1869"/>
    <lineage>
        <taxon>Bacteria</taxon>
        <taxon>Bacillati</taxon>
        <taxon>Actinomycetota</taxon>
        <taxon>Actinomycetes</taxon>
        <taxon>Micromonosporales</taxon>
        <taxon>Micromonosporaceae</taxon>
        <taxon>Actinoplanes</taxon>
    </lineage>
</organism>
<feature type="domain" description="ABC3 transporter permease C-terminal" evidence="8">
    <location>
        <begin position="701"/>
        <end position="815"/>
    </location>
</feature>
<keyword evidence="4 7" id="KW-1133">Transmembrane helix</keyword>
<evidence type="ECO:0000256" key="7">
    <source>
        <dbReference type="SAM" id="Phobius"/>
    </source>
</evidence>
<protein>
    <submittedName>
        <fullName evidence="9">Permease</fullName>
    </submittedName>
</protein>
<sequence length="823" mass="83707">MIGLAVRMLRHRPGSALATFLALTVGAAILVAMAVLVESGLLHRPEPRRYAAADLVVAPAELTVTSKDFDGTTLTSRVDPPEGGTLPADLAQRLRQVPGVSAAVADRTIPVFTAAGPAVGQGWDGAALAPYRLVAGQPPRHVDEVVLDAGTAAGSPPGARADLVVGGVAESFRISGIVEAPAPHVFFTEGRAAALAPRPGRVDAIGLLLAPGADRAAVDRLAAEADAEVYAGDARGRLERTGDTAAAGLLVQIGASFGGYVVLLVVFVVAGTVSLSVRHRRRDFALLRAIAATPAQVRRMVMAEAALIGAASVALGVPAGLFASRLLRGELITRGFLPDGFPLSPGLLSAAAVALTTILVAVLAALLAARRVTGIRPVEALGEVAVEPAGNSRVRLISGLIALAGAAGSSTVTIGAGGQVALAGALGMLYLYVTAVALLAPWINRAAARVLQPLLSRIWGAGGHLAGANLRANARGTATVLTGLVLAVGFGGSVWFLQDNIERSAVTQARDGLVASWSLSSPAGLAPTTATAVRAVPGVESATAVRRTSVVVKIFGGEVETVPVMAVDDVSAFDLGVTAGSMADLHGRAMAVSGVRAGSQGWDLGEEVPLWLGDGTPVTLRVAAIYERGLGFGDIVLPRDEVAGHTARGTDDEVLVRLAPGAVPDPRLAGLAPAATLDDTGLRPGRLAADLALSAWLNRLLVGVMIGYAALAVADTLVMAALARRRELALLRIVGVTPRQARRMVHAEQAGLLGVALVIGGTVAALTLVAVVRALTGSLVPYVPPLGLLAVVGGTALLALTTTILPIGHLLRTPPLEHLGVKE</sequence>
<proteinExistence type="inferred from homology"/>
<reference evidence="9 10" key="1">
    <citation type="submission" date="2014-10" db="EMBL/GenBank/DDBJ databases">
        <title>Draft genome sequence of Actinoplanes utahensis NRRL 12052.</title>
        <authorList>
            <person name="Velasco-Bucheli B."/>
            <person name="del Cerro C."/>
            <person name="Hormigo D."/>
            <person name="Garcia J.L."/>
            <person name="Acebal C."/>
            <person name="Arroyo M."/>
            <person name="de la Mata I."/>
        </authorList>
    </citation>
    <scope>NUCLEOTIDE SEQUENCE [LARGE SCALE GENOMIC DNA]</scope>
    <source>
        <strain evidence="9 10">NRRL 12052</strain>
    </source>
</reference>
<evidence type="ECO:0000256" key="3">
    <source>
        <dbReference type="ARBA" id="ARBA00022692"/>
    </source>
</evidence>
<feature type="transmembrane region" description="Helical" evidence="7">
    <location>
        <begin position="700"/>
        <end position="723"/>
    </location>
</feature>